<protein>
    <submittedName>
        <fullName evidence="2">ECF transporter S component</fullName>
    </submittedName>
</protein>
<dbReference type="InterPro" id="IPR024529">
    <property type="entry name" value="ECF_trnsprt_substrate-spec"/>
</dbReference>
<dbReference type="Pfam" id="PF12822">
    <property type="entry name" value="ECF_trnsprt"/>
    <property type="match status" value="1"/>
</dbReference>
<accession>A0A9D1FM13</accession>
<dbReference type="AlphaFoldDB" id="A0A9D1FM13"/>
<dbReference type="EMBL" id="DVJP01000029">
    <property type="protein sequence ID" value="HIS75933.1"/>
    <property type="molecule type" value="Genomic_DNA"/>
</dbReference>
<feature type="transmembrane region" description="Helical" evidence="1">
    <location>
        <begin position="136"/>
        <end position="165"/>
    </location>
</feature>
<name>A0A9D1FM13_9FIRM</name>
<keyword evidence="1" id="KW-1133">Transmembrane helix</keyword>
<feature type="transmembrane region" description="Helical" evidence="1">
    <location>
        <begin position="75"/>
        <end position="94"/>
    </location>
</feature>
<keyword evidence="1" id="KW-0812">Transmembrane</keyword>
<evidence type="ECO:0000313" key="2">
    <source>
        <dbReference type="EMBL" id="HIS75933.1"/>
    </source>
</evidence>
<organism evidence="2 3">
    <name type="scientific">Candidatus Merdivicinus excrementipullorum</name>
    <dbReference type="NCBI Taxonomy" id="2840867"/>
    <lineage>
        <taxon>Bacteria</taxon>
        <taxon>Bacillati</taxon>
        <taxon>Bacillota</taxon>
        <taxon>Clostridia</taxon>
        <taxon>Eubacteriales</taxon>
        <taxon>Oscillospiraceae</taxon>
        <taxon>Oscillospiraceae incertae sedis</taxon>
        <taxon>Candidatus Merdivicinus</taxon>
    </lineage>
</organism>
<dbReference type="Proteomes" id="UP000824002">
    <property type="component" value="Unassembled WGS sequence"/>
</dbReference>
<dbReference type="Gene3D" id="1.10.1760.20">
    <property type="match status" value="1"/>
</dbReference>
<feature type="transmembrane region" description="Helical" evidence="1">
    <location>
        <begin position="40"/>
        <end position="63"/>
    </location>
</feature>
<reference evidence="2" key="2">
    <citation type="journal article" date="2021" name="PeerJ">
        <title>Extensive microbial diversity within the chicken gut microbiome revealed by metagenomics and culture.</title>
        <authorList>
            <person name="Gilroy R."/>
            <person name="Ravi A."/>
            <person name="Getino M."/>
            <person name="Pursley I."/>
            <person name="Horton D.L."/>
            <person name="Alikhan N.F."/>
            <person name="Baker D."/>
            <person name="Gharbi K."/>
            <person name="Hall N."/>
            <person name="Watson M."/>
            <person name="Adriaenssens E.M."/>
            <person name="Foster-Nyarko E."/>
            <person name="Jarju S."/>
            <person name="Secka A."/>
            <person name="Antonio M."/>
            <person name="Oren A."/>
            <person name="Chaudhuri R.R."/>
            <person name="La Ragione R."/>
            <person name="Hildebrand F."/>
            <person name="Pallen M.J."/>
        </authorList>
    </citation>
    <scope>NUCLEOTIDE SEQUENCE</scope>
    <source>
        <strain evidence="2">CHK199-13235</strain>
    </source>
</reference>
<reference evidence="2" key="1">
    <citation type="submission" date="2020-10" db="EMBL/GenBank/DDBJ databases">
        <authorList>
            <person name="Gilroy R."/>
        </authorList>
    </citation>
    <scope>NUCLEOTIDE SEQUENCE</scope>
    <source>
        <strain evidence="2">CHK199-13235</strain>
    </source>
</reference>
<evidence type="ECO:0000313" key="3">
    <source>
        <dbReference type="Proteomes" id="UP000824002"/>
    </source>
</evidence>
<sequence>MNTTKKLVLSGLFVALGVILPVLCHGIPNAGSVLLPMHIPVLLCGLICGWQYGLACGLLAPLLSSLITSMPPMAILPSMLCELAVYGLLAGLFFQFVHTGKSLANVYISLIGAMLGGRIVYGVINALIFRAGEYSLAVWATASFVTALPGIIIQLALIPMVVLALRKARLAPALNA</sequence>
<comment type="caution">
    <text evidence="2">The sequence shown here is derived from an EMBL/GenBank/DDBJ whole genome shotgun (WGS) entry which is preliminary data.</text>
</comment>
<dbReference type="GO" id="GO:0022857">
    <property type="term" value="F:transmembrane transporter activity"/>
    <property type="evidence" value="ECO:0007669"/>
    <property type="project" value="InterPro"/>
</dbReference>
<feature type="transmembrane region" description="Helical" evidence="1">
    <location>
        <begin position="106"/>
        <end position="129"/>
    </location>
</feature>
<proteinExistence type="predicted"/>
<keyword evidence="1" id="KW-0472">Membrane</keyword>
<gene>
    <name evidence="2" type="ORF">IAB51_03885</name>
</gene>
<evidence type="ECO:0000256" key="1">
    <source>
        <dbReference type="SAM" id="Phobius"/>
    </source>
</evidence>